<dbReference type="Gene3D" id="3.40.50.1010">
    <property type="entry name" value="5'-nuclease"/>
    <property type="match status" value="1"/>
</dbReference>
<keyword evidence="13" id="KW-0675">Receptor</keyword>
<organism evidence="13 14">
    <name type="scientific">Galemys pyrenaicus</name>
    <name type="common">Iberian desman</name>
    <name type="synonym">Pyrenean desman</name>
    <dbReference type="NCBI Taxonomy" id="202257"/>
    <lineage>
        <taxon>Eukaryota</taxon>
        <taxon>Metazoa</taxon>
        <taxon>Chordata</taxon>
        <taxon>Craniata</taxon>
        <taxon>Vertebrata</taxon>
        <taxon>Euteleostomi</taxon>
        <taxon>Mammalia</taxon>
        <taxon>Eutheria</taxon>
        <taxon>Laurasiatheria</taxon>
        <taxon>Eulipotyphla</taxon>
        <taxon>Talpidae</taxon>
        <taxon>Galemys</taxon>
    </lineage>
</organism>
<dbReference type="InterPro" id="IPR026784">
    <property type="entry name" value="Coact_PPARg"/>
</dbReference>
<dbReference type="Proteomes" id="UP000700334">
    <property type="component" value="Unassembled WGS sequence"/>
</dbReference>
<comment type="caution">
    <text evidence="13">The sequence shown here is derived from an EMBL/GenBank/DDBJ whole genome shotgun (WGS) entry which is preliminary data.</text>
</comment>
<evidence type="ECO:0000256" key="11">
    <source>
        <dbReference type="ARBA" id="ARBA00081567"/>
    </source>
</evidence>
<comment type="function">
    <text evidence="8">Functions as a transactivator of PPARG and ESR1. Functions in adipogenesis through PPARG activation.</text>
</comment>
<dbReference type="GO" id="GO:0035357">
    <property type="term" value="P:peroxisome proliferator activated receptor signaling pathway"/>
    <property type="evidence" value="ECO:0007669"/>
    <property type="project" value="TreeGrafter"/>
</dbReference>
<gene>
    <name evidence="13" type="ORF">J0S82_015869</name>
</gene>
<dbReference type="InterPro" id="IPR029060">
    <property type="entry name" value="PIN-like_dom_sf"/>
</dbReference>
<dbReference type="PANTHER" id="PTHR15976">
    <property type="entry name" value="CONSTITUTIVE COACTIVATOR OF PEROXISOME PROLIFERATOR-ACTIVATED RECEPTOR GAMMA"/>
    <property type="match status" value="1"/>
</dbReference>
<protein>
    <recommendedName>
        <fullName evidence="10">Constitutive coactivator of peroxisome proliferator-activated receptor gamma</fullName>
    </recommendedName>
    <alternativeName>
        <fullName evidence="11">Protein FAM120B</fullName>
    </alternativeName>
</protein>
<keyword evidence="6" id="KW-0804">Transcription</keyword>
<proteinExistence type="inferred from homology"/>
<evidence type="ECO:0000256" key="6">
    <source>
        <dbReference type="ARBA" id="ARBA00023163"/>
    </source>
</evidence>
<dbReference type="EMBL" id="JAGFMF010012282">
    <property type="protein sequence ID" value="KAG8504741.1"/>
    <property type="molecule type" value="Genomic_DNA"/>
</dbReference>
<comment type="subcellular location">
    <subcellularLocation>
        <location evidence="1">Nucleus</location>
    </subcellularLocation>
</comment>
<reference evidence="13" key="1">
    <citation type="journal article" date="2021" name="Evol. Appl.">
        <title>The genome of the Pyrenean desman and the effects of bottlenecks and inbreeding on the genomic landscape of an endangered species.</title>
        <authorList>
            <person name="Escoda L."/>
            <person name="Castresana J."/>
        </authorList>
    </citation>
    <scope>NUCLEOTIDE SEQUENCE</scope>
    <source>
        <strain evidence="13">IBE-C5619</strain>
    </source>
</reference>
<keyword evidence="4" id="KW-0805">Transcription regulation</keyword>
<dbReference type="CDD" id="cd18672">
    <property type="entry name" value="PIN_FAM120B-like"/>
    <property type="match status" value="1"/>
</dbReference>
<dbReference type="FunFam" id="3.40.50.1010:FF:000013">
    <property type="entry name" value="Constitutive coactivator of peroxisome proliferator-activated receptor gamma"/>
    <property type="match status" value="1"/>
</dbReference>
<feature type="compositionally biased region" description="Basic and acidic residues" evidence="12">
    <location>
        <begin position="334"/>
        <end position="347"/>
    </location>
</feature>
<dbReference type="PANTHER" id="PTHR15976:SF17">
    <property type="entry name" value="CONSTITUTIVE COACTIVATOR OF PEROXISOME PROLIFERATOR-ACTIVATED RECEPTOR GAMMA"/>
    <property type="match status" value="1"/>
</dbReference>
<evidence type="ECO:0000256" key="10">
    <source>
        <dbReference type="ARBA" id="ARBA00067859"/>
    </source>
</evidence>
<evidence type="ECO:0000256" key="4">
    <source>
        <dbReference type="ARBA" id="ARBA00023015"/>
    </source>
</evidence>
<comment type="similarity">
    <text evidence="2">Belongs to the constitutive coactivator of PPAR-gamma family.</text>
</comment>
<dbReference type="GO" id="GO:0045444">
    <property type="term" value="P:fat cell differentiation"/>
    <property type="evidence" value="ECO:0007669"/>
    <property type="project" value="TreeGrafter"/>
</dbReference>
<comment type="subunit">
    <text evidence="9">Interacts with ESR1 and RXRA. Interacts with PPARG; in a ligand-independent manner.</text>
</comment>
<evidence type="ECO:0000256" key="5">
    <source>
        <dbReference type="ARBA" id="ARBA00023159"/>
    </source>
</evidence>
<evidence type="ECO:0000313" key="13">
    <source>
        <dbReference type="EMBL" id="KAG8504741.1"/>
    </source>
</evidence>
<evidence type="ECO:0000256" key="12">
    <source>
        <dbReference type="SAM" id="MobiDB-lite"/>
    </source>
</evidence>
<keyword evidence="14" id="KW-1185">Reference proteome</keyword>
<evidence type="ECO:0000256" key="7">
    <source>
        <dbReference type="ARBA" id="ARBA00023242"/>
    </source>
</evidence>
<feature type="region of interest" description="Disordered" evidence="12">
    <location>
        <begin position="316"/>
        <end position="401"/>
    </location>
</feature>
<feature type="region of interest" description="Disordered" evidence="12">
    <location>
        <begin position="412"/>
        <end position="431"/>
    </location>
</feature>
<keyword evidence="7" id="KW-0539">Nucleus</keyword>
<dbReference type="GO" id="GO:0005634">
    <property type="term" value="C:nucleus"/>
    <property type="evidence" value="ECO:0007669"/>
    <property type="project" value="UniProtKB-SubCell"/>
</dbReference>
<evidence type="ECO:0000313" key="14">
    <source>
        <dbReference type="Proteomes" id="UP000700334"/>
    </source>
</evidence>
<evidence type="ECO:0000256" key="3">
    <source>
        <dbReference type="ARBA" id="ARBA00022782"/>
    </source>
</evidence>
<dbReference type="SUPFAM" id="SSF88723">
    <property type="entry name" value="PIN domain-like"/>
    <property type="match status" value="1"/>
</dbReference>
<sequence length="494" mass="53585">MGVRGLQGFIGSTCPQVCTVVNLRELAERHRSRHPACTPTVVVDAMCCLRYWYTPESWVCGGQWREYFSALRDFVKAFAAAGIRLVFFFDGMVEPGKREEWVTRRRKNNREIARIFQHVKARRAQPGRSMFFIPAGLAVFTRFALQGLGQETVCSLREADYEAAAYGLRPGCLGVLGEDTDYLIYDTCPYLSAGELRLERLETLMLCRAELCAALRLRPADLPLLACLLGNDVVPEGLFEGFRYRCLAAYTAAREGPERRGSAILAVADHIARVLHAHQGERPLDELLPLGAHAALFYRGLASYLLPGQQSPWLPAAPAGGASTPALLEAPQETPREAEQETPREAPQETPQEARLLADSDPALPSPAGAAPAELDARAAPEEPWNAEQEGQPRAAPALDPDILKVRGRARQPVRAPGGGGQLPTAGPSPLDPAVVRWGQTDHRARLPRALCLRGAAFVFRDPGGLPAPAQASLLGTPAAGGGWGQHLRQAPGL</sequence>
<feature type="compositionally biased region" description="Low complexity" evidence="12">
    <location>
        <begin position="316"/>
        <end position="328"/>
    </location>
</feature>
<dbReference type="OrthoDB" id="25987at2759"/>
<evidence type="ECO:0000256" key="8">
    <source>
        <dbReference type="ARBA" id="ARBA00057492"/>
    </source>
</evidence>
<evidence type="ECO:0000256" key="2">
    <source>
        <dbReference type="ARBA" id="ARBA00009495"/>
    </source>
</evidence>
<evidence type="ECO:0000256" key="1">
    <source>
        <dbReference type="ARBA" id="ARBA00004123"/>
    </source>
</evidence>
<keyword evidence="5" id="KW-0010">Activator</keyword>
<name>A0A8J6DDM4_GALPY</name>
<evidence type="ECO:0000256" key="9">
    <source>
        <dbReference type="ARBA" id="ARBA00065429"/>
    </source>
</evidence>
<keyword evidence="3" id="KW-0221">Differentiation</keyword>
<feature type="compositionally biased region" description="Low complexity" evidence="12">
    <location>
        <begin position="357"/>
        <end position="374"/>
    </location>
</feature>
<accession>A0A8J6DDM4</accession>
<dbReference type="AlphaFoldDB" id="A0A8J6DDM4"/>